<dbReference type="GO" id="GO:0016818">
    <property type="term" value="F:hydrolase activity, acting on acid anhydrides, in phosphorus-containing anhydrides"/>
    <property type="evidence" value="ECO:0007669"/>
    <property type="project" value="InterPro"/>
</dbReference>
<feature type="compositionally biased region" description="Acidic residues" evidence="14">
    <location>
        <begin position="872"/>
        <end position="884"/>
    </location>
</feature>
<comment type="subcellular location">
    <subcellularLocation>
        <location evidence="1">Nucleus</location>
    </subcellularLocation>
</comment>
<evidence type="ECO:0000256" key="3">
    <source>
        <dbReference type="ARBA" id="ARBA00022723"/>
    </source>
</evidence>
<dbReference type="InterPro" id="IPR050628">
    <property type="entry name" value="SNF2_RAD54_helicase_TF"/>
</dbReference>
<evidence type="ECO:0000256" key="13">
    <source>
        <dbReference type="PROSITE-ProRule" id="PRU00175"/>
    </source>
</evidence>
<feature type="compositionally biased region" description="Polar residues" evidence="14">
    <location>
        <begin position="13"/>
        <end position="25"/>
    </location>
</feature>
<keyword evidence="6 13" id="KW-0863">Zinc-finger</keyword>
<dbReference type="InterPro" id="IPR038718">
    <property type="entry name" value="SNF2-like_sf"/>
</dbReference>
<dbReference type="Pfam" id="PF08797">
    <property type="entry name" value="HIRAN"/>
    <property type="match status" value="1"/>
</dbReference>
<keyword evidence="11" id="KW-0234">DNA repair</keyword>
<dbReference type="GO" id="GO:0004386">
    <property type="term" value="F:helicase activity"/>
    <property type="evidence" value="ECO:0007669"/>
    <property type="project" value="UniProtKB-KW"/>
</dbReference>
<dbReference type="InterPro" id="IPR013083">
    <property type="entry name" value="Znf_RING/FYVE/PHD"/>
</dbReference>
<feature type="region of interest" description="Disordered" evidence="14">
    <location>
        <begin position="870"/>
        <end position="894"/>
    </location>
</feature>
<feature type="region of interest" description="Disordered" evidence="14">
    <location>
        <begin position="968"/>
        <end position="995"/>
    </location>
</feature>
<dbReference type="GO" id="GO:0008094">
    <property type="term" value="F:ATP-dependent activity, acting on DNA"/>
    <property type="evidence" value="ECO:0007669"/>
    <property type="project" value="TreeGrafter"/>
</dbReference>
<dbReference type="SUPFAM" id="SSF57850">
    <property type="entry name" value="RING/U-box"/>
    <property type="match status" value="1"/>
</dbReference>
<feature type="domain" description="RING-type" evidence="15">
    <location>
        <begin position="903"/>
        <end position="948"/>
    </location>
</feature>
<dbReference type="EMBL" id="CAJMWW010000579">
    <property type="protein sequence ID" value="CAE6474114.1"/>
    <property type="molecule type" value="Genomic_DNA"/>
</dbReference>
<dbReference type="InterPro" id="IPR001650">
    <property type="entry name" value="Helicase_C-like"/>
</dbReference>
<keyword evidence="5" id="KW-0227">DNA damage</keyword>
<dbReference type="InterPro" id="IPR000330">
    <property type="entry name" value="SNF2_N"/>
</dbReference>
<feature type="compositionally biased region" description="Acidic residues" evidence="14">
    <location>
        <begin position="85"/>
        <end position="96"/>
    </location>
</feature>
<keyword evidence="10" id="KW-0067">ATP-binding</keyword>
<comment type="similarity">
    <text evidence="2">Belongs to the SNF2/RAD54 helicase family.</text>
</comment>
<dbReference type="SMART" id="SM00910">
    <property type="entry name" value="HIRAN"/>
    <property type="match status" value="1"/>
</dbReference>
<feature type="domain" description="Helicase C-terminal" evidence="16">
    <location>
        <begin position="1000"/>
        <end position="1154"/>
    </location>
</feature>
<accession>A0A8H3C831</accession>
<feature type="compositionally biased region" description="Basic and acidic residues" evidence="14">
    <location>
        <begin position="373"/>
        <end position="385"/>
    </location>
</feature>
<dbReference type="InterPro" id="IPR014905">
    <property type="entry name" value="HIRAN"/>
</dbReference>
<evidence type="ECO:0000259" key="16">
    <source>
        <dbReference type="PROSITE" id="PS51194"/>
    </source>
</evidence>
<evidence type="ECO:0000256" key="2">
    <source>
        <dbReference type="ARBA" id="ARBA00007025"/>
    </source>
</evidence>
<evidence type="ECO:0000256" key="5">
    <source>
        <dbReference type="ARBA" id="ARBA00022763"/>
    </source>
</evidence>
<feature type="compositionally biased region" description="Polar residues" evidence="14">
    <location>
        <begin position="983"/>
        <end position="992"/>
    </location>
</feature>
<dbReference type="CDD" id="cd18008">
    <property type="entry name" value="DEXDc_SHPRH-like"/>
    <property type="match status" value="1"/>
</dbReference>
<evidence type="ECO:0000256" key="9">
    <source>
        <dbReference type="ARBA" id="ARBA00022833"/>
    </source>
</evidence>
<keyword evidence="8" id="KW-0347">Helicase</keyword>
<dbReference type="CDD" id="cd18793">
    <property type="entry name" value="SF2_C_SNF"/>
    <property type="match status" value="1"/>
</dbReference>
<comment type="caution">
    <text evidence="17">The sequence shown here is derived from an EMBL/GenBank/DDBJ whole genome shotgun (WGS) entry which is preliminary data.</text>
</comment>
<dbReference type="Gene3D" id="3.40.50.10810">
    <property type="entry name" value="Tandem AAA-ATPase domain"/>
    <property type="match status" value="1"/>
</dbReference>
<evidence type="ECO:0008006" key="19">
    <source>
        <dbReference type="Google" id="ProtNLM"/>
    </source>
</evidence>
<dbReference type="PANTHER" id="PTHR45626">
    <property type="entry name" value="TRANSCRIPTION TERMINATION FACTOR 2-RELATED"/>
    <property type="match status" value="1"/>
</dbReference>
<sequence>MSHVTGAARALNPSENDSLLPTNPVGNGLAGDSGHSASDLFFDIKDEELLEYERQKQISVSTAPLFRPPSPEDAPGSDRHASPNEDIDWVPTDEERDPTPRAPSTTHTKSAPSSVITISDSEDEVVAPPPKKQKPVPSGSAVSSRASSTFASNFPSRAQSTKPLDCAALFIGDLTVEAWSTVKGKGHLRPGELLRLERDGLPGKTSSKSKSNNIASITSAAKKKLGEDAIVRVVNSHGSEVGRIVTASARWIAKLLDKDLVHLSGSPLDPPREFKHTGDNFKISLKAYLKASAFRPLPIGSKPVTNKTLEKHLNAAKKTSLFFEGAETAEEQAFRERKISLVTLFNEVGLRPKRSGFSDFAKSGGRKGQKKTSHTELGEEVDSKSTKQGPGSGKKNAATTEMIGEGEEAEEAELEGEELNRNQLGDIYEKAQRGDKQLAFMDPTDSFTLTLRPYQQQALHWMYNLERGETSARDSVSLHPLWEEYIFPFEEDDGVIDLCADERSFYFNPYSGELSLNFVKTENHKKGGILADVGMGKSIMMSSLIHTSRATTPTPTTTPSTLPAHSIIAAFGKRKRKDADATQPIEPHATLLIAPISLLSQWQSELDRSSKPETLRTMVWHGLNRANLYEALGPQATGERPVDVVITSYGTLSSEYANVEKGKASQIYDIQWMRVVLDEAHYCKSRHTKNAKACYKLNSVYRWALTGRHRNPSIVTAVISSESLFSGTPIVNRLEDLYSLLCFLKYDPWSSFAYFKSFVTTPFLNRDPRAIEIIQVILENVLLRREKSMRDVDGNRIVELPPKVMSIEELTFSPEERRTYEEIYIDAKKDFGVMDNGGTITKGFAHMFAQIMRLRQAVLHPDLIKAPKEDSDAVDLVESDDDDDSHSNPQPLADIQEPAVGECSICFGPINSPVTIKECGHTGCKKCFTSFLAMCQEKESEMVCPVCRTPTDGELSCVTPDAVVVKEESTETGNSKRLPVDSQKGTASQANQEEFKSSTKVDALLRNLNELREQDSSFRAIVFSQFTSFLDIIQKALVLHGFDNMRLDGSMSQQQRSDVLRSFALPSATPKVFCISLRAGGVGLNLTQAQYVFMMDFWWNRAAENQAIDRIHRIGQTRTVYVKHFVIKNTIEKRVLQIQKRKTAIVKGAFGKAGDKGTKESVQNMKLMFGD</sequence>
<evidence type="ECO:0000256" key="6">
    <source>
        <dbReference type="ARBA" id="ARBA00022771"/>
    </source>
</evidence>
<dbReference type="GO" id="GO:0003676">
    <property type="term" value="F:nucleic acid binding"/>
    <property type="evidence" value="ECO:0007669"/>
    <property type="project" value="InterPro"/>
</dbReference>
<dbReference type="SMART" id="SM00184">
    <property type="entry name" value="RING"/>
    <property type="match status" value="1"/>
</dbReference>
<evidence type="ECO:0000256" key="8">
    <source>
        <dbReference type="ARBA" id="ARBA00022806"/>
    </source>
</evidence>
<dbReference type="AlphaFoldDB" id="A0A8H3C831"/>
<reference evidence="17" key="1">
    <citation type="submission" date="2021-01" db="EMBL/GenBank/DDBJ databases">
        <authorList>
            <person name="Kaushik A."/>
        </authorList>
    </citation>
    <scope>NUCLEOTIDE SEQUENCE</scope>
    <source>
        <strain evidence="17">AG3-T5</strain>
    </source>
</reference>
<evidence type="ECO:0000256" key="4">
    <source>
        <dbReference type="ARBA" id="ARBA00022741"/>
    </source>
</evidence>
<keyword evidence="3" id="KW-0479">Metal-binding</keyword>
<dbReference type="InterPro" id="IPR027417">
    <property type="entry name" value="P-loop_NTPase"/>
</dbReference>
<evidence type="ECO:0000256" key="7">
    <source>
        <dbReference type="ARBA" id="ARBA00022801"/>
    </source>
</evidence>
<protein>
    <recommendedName>
        <fullName evidence="19">DNA repair protein RAD5</fullName>
    </recommendedName>
</protein>
<evidence type="ECO:0000256" key="12">
    <source>
        <dbReference type="ARBA" id="ARBA00023242"/>
    </source>
</evidence>
<dbReference type="Pfam" id="PF00097">
    <property type="entry name" value="zf-C3HC4"/>
    <property type="match status" value="1"/>
</dbReference>
<evidence type="ECO:0000256" key="1">
    <source>
        <dbReference type="ARBA" id="ARBA00004123"/>
    </source>
</evidence>
<proteinExistence type="inferred from homology"/>
<evidence type="ECO:0000256" key="14">
    <source>
        <dbReference type="SAM" id="MobiDB-lite"/>
    </source>
</evidence>
<dbReference type="InterPro" id="IPR001841">
    <property type="entry name" value="Znf_RING"/>
</dbReference>
<dbReference type="Gene3D" id="3.30.40.10">
    <property type="entry name" value="Zinc/RING finger domain, C3HC4 (zinc finger)"/>
    <property type="match status" value="1"/>
</dbReference>
<dbReference type="GO" id="GO:0006281">
    <property type="term" value="P:DNA repair"/>
    <property type="evidence" value="ECO:0007669"/>
    <property type="project" value="UniProtKB-KW"/>
</dbReference>
<dbReference type="InterPro" id="IPR049730">
    <property type="entry name" value="SNF2/RAD54-like_C"/>
</dbReference>
<dbReference type="SMART" id="SM00490">
    <property type="entry name" value="HELICc"/>
    <property type="match status" value="1"/>
</dbReference>
<keyword evidence="7" id="KW-0378">Hydrolase</keyword>
<feature type="region of interest" description="Disordered" evidence="14">
    <location>
        <begin position="356"/>
        <end position="400"/>
    </location>
</feature>
<dbReference type="GO" id="GO:0008270">
    <property type="term" value="F:zinc ion binding"/>
    <property type="evidence" value="ECO:0007669"/>
    <property type="project" value="UniProtKB-KW"/>
</dbReference>
<dbReference type="GO" id="GO:0005634">
    <property type="term" value="C:nucleus"/>
    <property type="evidence" value="ECO:0007669"/>
    <property type="project" value="UniProtKB-SubCell"/>
</dbReference>
<name>A0A8H3C831_9AGAM</name>
<feature type="region of interest" description="Disordered" evidence="14">
    <location>
        <begin position="55"/>
        <end position="146"/>
    </location>
</feature>
<organism evidence="17 18">
    <name type="scientific">Rhizoctonia solani</name>
    <dbReference type="NCBI Taxonomy" id="456999"/>
    <lineage>
        <taxon>Eukaryota</taxon>
        <taxon>Fungi</taxon>
        <taxon>Dikarya</taxon>
        <taxon>Basidiomycota</taxon>
        <taxon>Agaricomycotina</taxon>
        <taxon>Agaricomycetes</taxon>
        <taxon>Cantharellales</taxon>
        <taxon>Ceratobasidiaceae</taxon>
        <taxon>Rhizoctonia</taxon>
    </lineage>
</organism>
<dbReference type="PROSITE" id="PS51194">
    <property type="entry name" value="HELICASE_CTER"/>
    <property type="match status" value="1"/>
</dbReference>
<dbReference type="Gene3D" id="3.40.50.300">
    <property type="entry name" value="P-loop containing nucleotide triphosphate hydrolases"/>
    <property type="match status" value="1"/>
</dbReference>
<keyword evidence="4" id="KW-0547">Nucleotide-binding</keyword>
<evidence type="ECO:0000256" key="10">
    <source>
        <dbReference type="ARBA" id="ARBA00022840"/>
    </source>
</evidence>
<dbReference type="PROSITE" id="PS50089">
    <property type="entry name" value="ZF_RING_2"/>
    <property type="match status" value="1"/>
</dbReference>
<feature type="region of interest" description="Disordered" evidence="14">
    <location>
        <begin position="1"/>
        <end position="37"/>
    </location>
</feature>
<feature type="compositionally biased region" description="Polar residues" evidence="14">
    <location>
        <begin position="102"/>
        <end position="119"/>
    </location>
</feature>
<evidence type="ECO:0000256" key="11">
    <source>
        <dbReference type="ARBA" id="ARBA00023204"/>
    </source>
</evidence>
<dbReference type="InterPro" id="IPR018957">
    <property type="entry name" value="Znf_C3HC4_RING-type"/>
</dbReference>
<dbReference type="SMART" id="SM00487">
    <property type="entry name" value="DEXDc"/>
    <property type="match status" value="1"/>
</dbReference>
<evidence type="ECO:0000259" key="15">
    <source>
        <dbReference type="PROSITE" id="PS50089"/>
    </source>
</evidence>
<keyword evidence="12" id="KW-0539">Nucleus</keyword>
<dbReference type="InterPro" id="IPR014001">
    <property type="entry name" value="Helicase_ATP-bd"/>
</dbReference>
<evidence type="ECO:0000313" key="17">
    <source>
        <dbReference type="EMBL" id="CAE6474114.1"/>
    </source>
</evidence>
<dbReference type="GO" id="GO:0005524">
    <property type="term" value="F:ATP binding"/>
    <property type="evidence" value="ECO:0007669"/>
    <property type="project" value="UniProtKB-KW"/>
</dbReference>
<evidence type="ECO:0000313" key="18">
    <source>
        <dbReference type="Proteomes" id="UP000663841"/>
    </source>
</evidence>
<keyword evidence="9" id="KW-0862">Zinc</keyword>
<dbReference type="PANTHER" id="PTHR45626:SF22">
    <property type="entry name" value="DNA REPAIR PROTEIN RAD5"/>
    <property type="match status" value="1"/>
</dbReference>
<dbReference type="Proteomes" id="UP000663841">
    <property type="component" value="Unassembled WGS sequence"/>
</dbReference>
<dbReference type="Pfam" id="PF00271">
    <property type="entry name" value="Helicase_C"/>
    <property type="match status" value="1"/>
</dbReference>
<dbReference type="Pfam" id="PF00176">
    <property type="entry name" value="SNF2-rel_dom"/>
    <property type="match status" value="2"/>
</dbReference>
<feature type="compositionally biased region" description="Low complexity" evidence="14">
    <location>
        <begin position="135"/>
        <end position="146"/>
    </location>
</feature>
<gene>
    <name evidence="17" type="ORF">RDB_LOCUS185571</name>
</gene>
<dbReference type="SUPFAM" id="SSF52540">
    <property type="entry name" value="P-loop containing nucleoside triphosphate hydrolases"/>
    <property type="match status" value="2"/>
</dbReference>